<sequence length="73" mass="7891">MSAYPFAYFVGLGLPIWIVSLICTGIGASMGATLNSPELREIIALVLPLQFTGLAVKHYPNMKEVEAIFGVFC</sequence>
<evidence type="ECO:0000313" key="5">
    <source>
        <dbReference type="Proteomes" id="UP000064525"/>
    </source>
</evidence>
<keyword evidence="4" id="KW-1185">Reference proteome</keyword>
<accession>A0A0S4PXH0</accession>
<dbReference type="RefSeq" id="WP_052099843.1">
    <property type="nucleotide sequence ID" value="NZ_CAMTKE010000007.1"/>
</dbReference>
<proteinExistence type="predicted"/>
<evidence type="ECO:0000313" key="4">
    <source>
        <dbReference type="Proteomes" id="UP000029925"/>
    </source>
</evidence>
<reference evidence="3 4" key="1">
    <citation type="journal article" date="2014" name="Genome Announc.">
        <title>Draft genome sequences of eight enterohepatic helicobacter species isolated from both laboratory and wild rodents.</title>
        <authorList>
            <person name="Sheh A."/>
            <person name="Shen Z."/>
            <person name="Fox J.G."/>
        </authorList>
    </citation>
    <scope>NUCLEOTIDE SEQUENCE [LARGE SCALE GENOMIC DNA]</scope>
    <source>
        <strain evidence="3 4">MIT 98-6810</strain>
    </source>
</reference>
<keyword evidence="1" id="KW-0472">Membrane</keyword>
<gene>
    <name evidence="2" type="ORF">BN2458_PEG1021</name>
    <name evidence="3" type="ORF">LS75_009060</name>
</gene>
<dbReference type="AlphaFoldDB" id="A0A0S4PXH0"/>
<organism evidence="2 5">
    <name type="scientific">Helicobacter typhlonius</name>
    <dbReference type="NCBI Taxonomy" id="76936"/>
    <lineage>
        <taxon>Bacteria</taxon>
        <taxon>Pseudomonadati</taxon>
        <taxon>Campylobacterota</taxon>
        <taxon>Epsilonproteobacteria</taxon>
        <taxon>Campylobacterales</taxon>
        <taxon>Helicobacteraceae</taxon>
        <taxon>Helicobacter</taxon>
    </lineage>
</organism>
<keyword evidence="1" id="KW-1133">Transmembrane helix</keyword>
<dbReference type="Proteomes" id="UP000064525">
    <property type="component" value="Chromosome I"/>
</dbReference>
<keyword evidence="1" id="KW-0812">Transmembrane</keyword>
<evidence type="ECO:0000313" key="3">
    <source>
        <dbReference type="EMBL" id="TLD77838.1"/>
    </source>
</evidence>
<dbReference type="OrthoDB" id="5320166at2"/>
<evidence type="ECO:0000313" key="2">
    <source>
        <dbReference type="EMBL" id="CUU39906.1"/>
    </source>
</evidence>
<dbReference type="Proteomes" id="UP000029925">
    <property type="component" value="Unassembled WGS sequence"/>
</dbReference>
<dbReference type="PATRIC" id="fig|76936.10.peg.997"/>
<dbReference type="KEGG" id="hty:BN2458_PEG1021"/>
<evidence type="ECO:0000256" key="1">
    <source>
        <dbReference type="SAM" id="Phobius"/>
    </source>
</evidence>
<protein>
    <submittedName>
        <fullName evidence="2">Uncharacterized protein</fullName>
    </submittedName>
</protein>
<reference evidence="5" key="3">
    <citation type="submission" date="2015-11" db="EMBL/GenBank/DDBJ databases">
        <authorList>
            <person name="Anvar S.Y."/>
        </authorList>
    </citation>
    <scope>NUCLEOTIDE SEQUENCE [LARGE SCALE GENOMIC DNA]</scope>
</reference>
<dbReference type="EMBL" id="LN907858">
    <property type="protein sequence ID" value="CUU39906.1"/>
    <property type="molecule type" value="Genomic_DNA"/>
</dbReference>
<dbReference type="EMBL" id="JRPF02000015">
    <property type="protein sequence ID" value="TLD77838.1"/>
    <property type="molecule type" value="Genomic_DNA"/>
</dbReference>
<name>A0A0S4PXH0_9HELI</name>
<reference evidence="2" key="2">
    <citation type="submission" date="2015-11" db="EMBL/GenBank/DDBJ databases">
        <authorList>
            <person name="Zhang Y."/>
            <person name="Guo Z."/>
        </authorList>
    </citation>
    <scope>NUCLEOTIDE SEQUENCE</scope>
    <source>
        <strain evidence="2">1</strain>
    </source>
</reference>
<dbReference type="STRING" id="76936.BN2458_PEG1021"/>
<feature type="transmembrane region" description="Helical" evidence="1">
    <location>
        <begin position="6"/>
        <end position="30"/>
    </location>
</feature>